<keyword evidence="1" id="KW-1185">Reference proteome</keyword>
<dbReference type="WBParaSite" id="maker-E.canG7_contigs_3100-snap-gene-0.49-mRNA-1">
    <property type="protein sequence ID" value="maker-E.canG7_contigs_3100-snap-gene-0.49-mRNA-1"/>
    <property type="gene ID" value="EcG7_02420"/>
</dbReference>
<evidence type="ECO:0000313" key="2">
    <source>
        <dbReference type="WBParaSite" id="maker-E.canG7_contigs_3100-snap-gene-0.49-mRNA-1"/>
    </source>
</evidence>
<dbReference type="Proteomes" id="UP000887562">
    <property type="component" value="Unplaced"/>
</dbReference>
<name>A0A915EVU8_9CEST</name>
<reference evidence="2" key="1">
    <citation type="submission" date="2022-11" db="UniProtKB">
        <authorList>
            <consortium name="WormBaseParasite"/>
        </authorList>
    </citation>
    <scope>IDENTIFICATION</scope>
</reference>
<sequence>MTTSVVENRTAIAERFDKVKGISYRLKHYRTKIAFEIAERLNRRQSDSQTKGKLTLLAKSKAMKESELEPAESSMFFSGRRALSAAIYKSIRKQRSTPSEYAVTDAANSLVHTGDDVKEKIFTKCSRSPPYGTYVSFILCVDSPGRQSLDV</sequence>
<protein>
    <submittedName>
        <fullName evidence="2">Uncharacterized protein</fullName>
    </submittedName>
</protein>
<organism evidence="1 2">
    <name type="scientific">Echinococcus canadensis</name>
    <dbReference type="NCBI Taxonomy" id="519352"/>
    <lineage>
        <taxon>Eukaryota</taxon>
        <taxon>Metazoa</taxon>
        <taxon>Spiralia</taxon>
        <taxon>Lophotrochozoa</taxon>
        <taxon>Platyhelminthes</taxon>
        <taxon>Cestoda</taxon>
        <taxon>Eucestoda</taxon>
        <taxon>Cyclophyllidea</taxon>
        <taxon>Taeniidae</taxon>
        <taxon>Echinococcus</taxon>
        <taxon>Echinococcus canadensis group</taxon>
    </lineage>
</organism>
<proteinExistence type="predicted"/>
<evidence type="ECO:0000313" key="1">
    <source>
        <dbReference type="Proteomes" id="UP000887562"/>
    </source>
</evidence>
<accession>A0A915EVU8</accession>
<dbReference type="AlphaFoldDB" id="A0A915EVU8"/>